<keyword evidence="3" id="KW-1185">Reference proteome</keyword>
<evidence type="ECO:0000313" key="3">
    <source>
        <dbReference type="Proteomes" id="UP000481861"/>
    </source>
</evidence>
<dbReference type="OrthoDB" id="3684889at2759"/>
<dbReference type="EMBL" id="JAADJZ010000023">
    <property type="protein sequence ID" value="KAF2867516.1"/>
    <property type="molecule type" value="Genomic_DNA"/>
</dbReference>
<evidence type="ECO:0000313" key="2">
    <source>
        <dbReference type="EMBL" id="KAF2867516.1"/>
    </source>
</evidence>
<accession>A0A7C8M3B3</accession>
<organism evidence="2 3">
    <name type="scientific">Massariosphaeria phaeospora</name>
    <dbReference type="NCBI Taxonomy" id="100035"/>
    <lineage>
        <taxon>Eukaryota</taxon>
        <taxon>Fungi</taxon>
        <taxon>Dikarya</taxon>
        <taxon>Ascomycota</taxon>
        <taxon>Pezizomycotina</taxon>
        <taxon>Dothideomycetes</taxon>
        <taxon>Pleosporomycetidae</taxon>
        <taxon>Pleosporales</taxon>
        <taxon>Pleosporales incertae sedis</taxon>
        <taxon>Massariosphaeria</taxon>
    </lineage>
</organism>
<proteinExistence type="predicted"/>
<reference evidence="2 3" key="1">
    <citation type="submission" date="2020-01" db="EMBL/GenBank/DDBJ databases">
        <authorList>
            <consortium name="DOE Joint Genome Institute"/>
            <person name="Haridas S."/>
            <person name="Albert R."/>
            <person name="Binder M."/>
            <person name="Bloem J."/>
            <person name="Labutti K."/>
            <person name="Salamov A."/>
            <person name="Andreopoulos B."/>
            <person name="Baker S.E."/>
            <person name="Barry K."/>
            <person name="Bills G."/>
            <person name="Bluhm B.H."/>
            <person name="Cannon C."/>
            <person name="Castanera R."/>
            <person name="Culley D.E."/>
            <person name="Daum C."/>
            <person name="Ezra D."/>
            <person name="Gonzalez J.B."/>
            <person name="Henrissat B."/>
            <person name="Kuo A."/>
            <person name="Liang C."/>
            <person name="Lipzen A."/>
            <person name="Lutzoni F."/>
            <person name="Magnuson J."/>
            <person name="Mondo S."/>
            <person name="Nolan M."/>
            <person name="Ohm R."/>
            <person name="Pangilinan J."/>
            <person name="Park H.-J.H."/>
            <person name="Ramirez L."/>
            <person name="Alfaro M."/>
            <person name="Sun H."/>
            <person name="Tritt A."/>
            <person name="Yoshinaga Y."/>
            <person name="Zwiers L.-H.L."/>
            <person name="Turgeon B.G."/>
            <person name="Goodwin S.B."/>
            <person name="Spatafora J.W."/>
            <person name="Crous P.W."/>
            <person name="Grigoriev I.V."/>
        </authorList>
    </citation>
    <scope>NUCLEOTIDE SEQUENCE [LARGE SCALE GENOMIC DNA]</scope>
    <source>
        <strain evidence="2 3">CBS 611.86</strain>
    </source>
</reference>
<name>A0A7C8M3B3_9PLEO</name>
<dbReference type="AlphaFoldDB" id="A0A7C8M3B3"/>
<gene>
    <name evidence="2" type="ORF">BDV95DRAFT_181631</name>
</gene>
<feature type="region of interest" description="Disordered" evidence="1">
    <location>
        <begin position="1"/>
        <end position="22"/>
    </location>
</feature>
<evidence type="ECO:0000256" key="1">
    <source>
        <dbReference type="SAM" id="MobiDB-lite"/>
    </source>
</evidence>
<protein>
    <submittedName>
        <fullName evidence="2">Uncharacterized protein</fullName>
    </submittedName>
</protein>
<dbReference type="Proteomes" id="UP000481861">
    <property type="component" value="Unassembled WGS sequence"/>
</dbReference>
<sequence>MDASDVQHTSHEQKLHQLSGDHQARQAFCREVHARLPREVRDMIYEYIMSSHVVFVSADYFGPGIEETAIDEELEYPTSETEWWNTAINCRHAAVGSLGDVVLCELIETWYRTTLFYFDDSIKLEWLLQDDRFGLDLDPSALVTRLYLFFDHIDLESLREQQETAARHKLDVEEIIFADDGLPLFFHEDFKTHIVDLDAFYKNLEDLFEFKTGIHMEFEINIAHMPQPYDYEGFVTRYVVVVFPILQRLRDAGYRVMAEITDSRGHHILTAPGVDFSLEGWAAQYVASCNAS</sequence>
<comment type="caution">
    <text evidence="2">The sequence shown here is derived from an EMBL/GenBank/DDBJ whole genome shotgun (WGS) entry which is preliminary data.</text>
</comment>